<dbReference type="EMBL" id="JAMKPW020000002">
    <property type="protein sequence ID" value="KAK8219958.1"/>
    <property type="molecule type" value="Genomic_DNA"/>
</dbReference>
<proteinExistence type="predicted"/>
<dbReference type="Proteomes" id="UP001320706">
    <property type="component" value="Unassembled WGS sequence"/>
</dbReference>
<evidence type="ECO:0000313" key="1">
    <source>
        <dbReference type="EMBL" id="KAK8219958.1"/>
    </source>
</evidence>
<gene>
    <name evidence="1" type="primary">ELP2</name>
    <name evidence="1" type="ORF">M8818_000373</name>
</gene>
<protein>
    <submittedName>
        <fullName evidence="1">Elongator subunit elp2</fullName>
    </submittedName>
</protein>
<name>A0ACC3SNK0_9PEZI</name>
<keyword evidence="2" id="KW-1185">Reference proteome</keyword>
<sequence>MVHASEVFKAAGGNRHTSAADWESDVLAYGCGNNIATWNPTDPSSNGVQQLLTGHTDVVNVVKLLRKPNSQRAVLISGSADKTVRIWYGDADSPSAFSRSIALDGHQASINTISILPGCDVFVTGSADATLKAWRIDTTAYDNALNGGAQIDQSSSQSLIKVELIQSISLKPRFFPLATAFARLGDGPLVLAVAGTAAYVQIYVQRPEGFVLEATLTGHEGWIRSLEFARESSAADSDLLLSSASQDKYIRLWRFNKGAELPAASAAANDPSLGVLGRSLSNKAHYIGDGESKHSITFEALLIGHEDWIYTARWSTGSDPSKTPRLLSASADNSLAIWERDEDSGFWNCVTRLGEISAQKGSTTATGSTGGFWNGLWSPDGVTVTSLGRTGSWRVWQYQPQSDIWEQRVGISGHVREAKDIAWAADGSYLLSTGSDQTTRLWAECQQGDSSSWHEISRPQIHGYDLNCIDTLGTNQFISGADEKLLRVFNKPKMVANLLNKLTAFKDESSADLPDAANIPVLGLSNKAIGTIDTDQEAAQAAFNGQTGDKDALDPASTISKSALDLDHVPYEDHLARHTLWPEHEKLYGHGYEISAVAASHDGALVATACRASSIDHAVIRLYETAGWREVRPPLTAHSLTVTSLAFSPDDAYLLSTGRDRQWALFARDEAAPASTMYKPLTANPKGHARMILDCAWAPTGNVFATAGRDKTVKIWHLDGGHATCKATLPTTVSATAVAFYPLSPPATLLVAYGLEDGRIAVATINTNTVGEDFTVGDTYALDADIVPVQTVNALRWRPNTAELAVASDDHAVRIYRFEDVPTARNVVAPTKGN</sequence>
<evidence type="ECO:0000313" key="2">
    <source>
        <dbReference type="Proteomes" id="UP001320706"/>
    </source>
</evidence>
<organism evidence="1 2">
    <name type="scientific">Zalaria obscura</name>
    <dbReference type="NCBI Taxonomy" id="2024903"/>
    <lineage>
        <taxon>Eukaryota</taxon>
        <taxon>Fungi</taxon>
        <taxon>Dikarya</taxon>
        <taxon>Ascomycota</taxon>
        <taxon>Pezizomycotina</taxon>
        <taxon>Dothideomycetes</taxon>
        <taxon>Dothideomycetidae</taxon>
        <taxon>Dothideales</taxon>
        <taxon>Zalariaceae</taxon>
        <taxon>Zalaria</taxon>
    </lineage>
</organism>
<reference evidence="1" key="1">
    <citation type="submission" date="2024-02" db="EMBL/GenBank/DDBJ databases">
        <title>Metagenome Assembled Genome of Zalaria obscura JY119.</title>
        <authorList>
            <person name="Vighnesh L."/>
            <person name="Jagadeeshwari U."/>
            <person name="Venkata Ramana C."/>
            <person name="Sasikala C."/>
        </authorList>
    </citation>
    <scope>NUCLEOTIDE SEQUENCE</scope>
    <source>
        <strain evidence="1">JY119</strain>
    </source>
</reference>
<comment type="caution">
    <text evidence="1">The sequence shown here is derived from an EMBL/GenBank/DDBJ whole genome shotgun (WGS) entry which is preliminary data.</text>
</comment>
<accession>A0ACC3SNK0</accession>